<accession>A0A453DK68</accession>
<dbReference type="Pfam" id="PF20241">
    <property type="entry name" value="DUF6598"/>
    <property type="match status" value="1"/>
</dbReference>
<name>A0A453DK68_AEGTS</name>
<dbReference type="Proteomes" id="UP000015105">
    <property type="component" value="Chromosome 2D"/>
</dbReference>
<sequence length="103" mass="11880">MQFTHYTPGITLPPAAVTGTTVQIYSFKITRLHNDLKWPLYVYGEVAARDTVDRNRNLLFCRSEFRGQVLTENVIIVVDLVFSSLSSVFFKCFFLLQQNIPFN</sequence>
<evidence type="ECO:0000313" key="3">
    <source>
        <dbReference type="Proteomes" id="UP000015105"/>
    </source>
</evidence>
<keyword evidence="3" id="KW-1185">Reference proteome</keyword>
<dbReference type="EnsemblPlants" id="AET2Gv21281300.3">
    <property type="protein sequence ID" value="AET2Gv21281300.3"/>
    <property type="gene ID" value="AET2Gv21281300"/>
</dbReference>
<reference evidence="2" key="5">
    <citation type="journal article" date="2021" name="G3 (Bethesda)">
        <title>Aegilops tauschii genome assembly Aet v5.0 features greater sequence contiguity and improved annotation.</title>
        <authorList>
            <person name="Wang L."/>
            <person name="Zhu T."/>
            <person name="Rodriguez J.C."/>
            <person name="Deal K.R."/>
            <person name="Dubcovsky J."/>
            <person name="McGuire P.E."/>
            <person name="Lux T."/>
            <person name="Spannagl M."/>
            <person name="Mayer K.F.X."/>
            <person name="Baldrich P."/>
            <person name="Meyers B.C."/>
            <person name="Huo N."/>
            <person name="Gu Y.Q."/>
            <person name="Zhou H."/>
            <person name="Devos K.M."/>
            <person name="Bennetzen J.L."/>
            <person name="Unver T."/>
            <person name="Budak H."/>
            <person name="Gulick P.J."/>
            <person name="Galiba G."/>
            <person name="Kalapos B."/>
            <person name="Nelson D.R."/>
            <person name="Li P."/>
            <person name="You F.M."/>
            <person name="Luo M.C."/>
            <person name="Dvorak J."/>
        </authorList>
    </citation>
    <scope>NUCLEOTIDE SEQUENCE [LARGE SCALE GENOMIC DNA]</scope>
    <source>
        <strain evidence="2">cv. AL8/78</strain>
    </source>
</reference>
<reference evidence="3" key="1">
    <citation type="journal article" date="2014" name="Science">
        <title>Ancient hybridizations among the ancestral genomes of bread wheat.</title>
        <authorList>
            <consortium name="International Wheat Genome Sequencing Consortium,"/>
            <person name="Marcussen T."/>
            <person name="Sandve S.R."/>
            <person name="Heier L."/>
            <person name="Spannagl M."/>
            <person name="Pfeifer M."/>
            <person name="Jakobsen K.S."/>
            <person name="Wulff B.B."/>
            <person name="Steuernagel B."/>
            <person name="Mayer K.F."/>
            <person name="Olsen O.A."/>
        </authorList>
    </citation>
    <scope>NUCLEOTIDE SEQUENCE [LARGE SCALE GENOMIC DNA]</scope>
    <source>
        <strain evidence="3">cv. AL8/78</strain>
    </source>
</reference>
<evidence type="ECO:0000259" key="1">
    <source>
        <dbReference type="Pfam" id="PF20241"/>
    </source>
</evidence>
<reference evidence="2" key="3">
    <citation type="journal article" date="2017" name="Nature">
        <title>Genome sequence of the progenitor of the wheat D genome Aegilops tauschii.</title>
        <authorList>
            <person name="Luo M.C."/>
            <person name="Gu Y.Q."/>
            <person name="Puiu D."/>
            <person name="Wang H."/>
            <person name="Twardziok S.O."/>
            <person name="Deal K.R."/>
            <person name="Huo N."/>
            <person name="Zhu T."/>
            <person name="Wang L."/>
            <person name="Wang Y."/>
            <person name="McGuire P.E."/>
            <person name="Liu S."/>
            <person name="Long H."/>
            <person name="Ramasamy R.K."/>
            <person name="Rodriguez J.C."/>
            <person name="Van S.L."/>
            <person name="Yuan L."/>
            <person name="Wang Z."/>
            <person name="Xia Z."/>
            <person name="Xiao L."/>
            <person name="Anderson O.D."/>
            <person name="Ouyang S."/>
            <person name="Liang Y."/>
            <person name="Zimin A.V."/>
            <person name="Pertea G."/>
            <person name="Qi P."/>
            <person name="Bennetzen J.L."/>
            <person name="Dai X."/>
            <person name="Dawson M.W."/>
            <person name="Muller H.G."/>
            <person name="Kugler K."/>
            <person name="Rivarola-Duarte L."/>
            <person name="Spannagl M."/>
            <person name="Mayer K.F.X."/>
            <person name="Lu F.H."/>
            <person name="Bevan M.W."/>
            <person name="Leroy P."/>
            <person name="Li P."/>
            <person name="You F.M."/>
            <person name="Sun Q."/>
            <person name="Liu Z."/>
            <person name="Lyons E."/>
            <person name="Wicker T."/>
            <person name="Salzberg S.L."/>
            <person name="Devos K.M."/>
            <person name="Dvorak J."/>
        </authorList>
    </citation>
    <scope>NUCLEOTIDE SEQUENCE [LARGE SCALE GENOMIC DNA]</scope>
    <source>
        <strain evidence="2">cv. AL8/78</strain>
    </source>
</reference>
<evidence type="ECO:0000313" key="2">
    <source>
        <dbReference type="EnsemblPlants" id="AET2Gv21281300.3"/>
    </source>
</evidence>
<dbReference type="Gramene" id="AET2Gv21281300.3">
    <property type="protein sequence ID" value="AET2Gv21281300.3"/>
    <property type="gene ID" value="AET2Gv21281300"/>
</dbReference>
<feature type="domain" description="DUF6598" evidence="1">
    <location>
        <begin position="21"/>
        <end position="74"/>
    </location>
</feature>
<proteinExistence type="predicted"/>
<dbReference type="InterPro" id="IPR046533">
    <property type="entry name" value="DUF6598"/>
</dbReference>
<dbReference type="AlphaFoldDB" id="A0A453DK68"/>
<dbReference type="PANTHER" id="PTHR33065">
    <property type="entry name" value="OS07G0486400 PROTEIN"/>
    <property type="match status" value="1"/>
</dbReference>
<organism evidence="2 3">
    <name type="scientific">Aegilops tauschii subsp. strangulata</name>
    <name type="common">Goatgrass</name>
    <dbReference type="NCBI Taxonomy" id="200361"/>
    <lineage>
        <taxon>Eukaryota</taxon>
        <taxon>Viridiplantae</taxon>
        <taxon>Streptophyta</taxon>
        <taxon>Embryophyta</taxon>
        <taxon>Tracheophyta</taxon>
        <taxon>Spermatophyta</taxon>
        <taxon>Magnoliopsida</taxon>
        <taxon>Liliopsida</taxon>
        <taxon>Poales</taxon>
        <taxon>Poaceae</taxon>
        <taxon>BOP clade</taxon>
        <taxon>Pooideae</taxon>
        <taxon>Triticodae</taxon>
        <taxon>Triticeae</taxon>
        <taxon>Triticinae</taxon>
        <taxon>Aegilops</taxon>
    </lineage>
</organism>
<reference evidence="2" key="4">
    <citation type="submission" date="2019-03" db="UniProtKB">
        <authorList>
            <consortium name="EnsemblPlants"/>
        </authorList>
    </citation>
    <scope>IDENTIFICATION</scope>
</reference>
<dbReference type="PANTHER" id="PTHR33065:SF88">
    <property type="entry name" value="OS11G0104220 PROTEIN"/>
    <property type="match status" value="1"/>
</dbReference>
<reference evidence="3" key="2">
    <citation type="journal article" date="2017" name="Nat. Plants">
        <title>The Aegilops tauschii genome reveals multiple impacts of transposons.</title>
        <authorList>
            <person name="Zhao G."/>
            <person name="Zou C."/>
            <person name="Li K."/>
            <person name="Wang K."/>
            <person name="Li T."/>
            <person name="Gao L."/>
            <person name="Zhang X."/>
            <person name="Wang H."/>
            <person name="Yang Z."/>
            <person name="Liu X."/>
            <person name="Jiang W."/>
            <person name="Mao L."/>
            <person name="Kong X."/>
            <person name="Jiao Y."/>
            <person name="Jia J."/>
        </authorList>
    </citation>
    <scope>NUCLEOTIDE SEQUENCE [LARGE SCALE GENOMIC DNA]</scope>
    <source>
        <strain evidence="3">cv. AL8/78</strain>
    </source>
</reference>
<protein>
    <recommendedName>
        <fullName evidence="1">DUF6598 domain-containing protein</fullName>
    </recommendedName>
</protein>